<dbReference type="SUPFAM" id="SSF46894">
    <property type="entry name" value="C-terminal effector domain of the bipartite response regulators"/>
    <property type="match status" value="1"/>
</dbReference>
<dbReference type="PROSITE" id="PS50043">
    <property type="entry name" value="HTH_LUXR_2"/>
    <property type="match status" value="1"/>
</dbReference>
<evidence type="ECO:0000259" key="4">
    <source>
        <dbReference type="PROSITE" id="PS50043"/>
    </source>
</evidence>
<dbReference type="Pfam" id="PF00196">
    <property type="entry name" value="GerE"/>
    <property type="match status" value="1"/>
</dbReference>
<comment type="caution">
    <text evidence="5">The sequence shown here is derived from an EMBL/GenBank/DDBJ whole genome shotgun (WGS) entry which is preliminary data.</text>
</comment>
<reference evidence="5 6" key="1">
    <citation type="submission" date="2018-11" db="EMBL/GenBank/DDBJ databases">
        <title>Microbial catabolism of amino acid.</title>
        <authorList>
            <person name="Hibi M."/>
            <person name="Ogawa J."/>
        </authorList>
    </citation>
    <scope>NUCLEOTIDE SEQUENCE [LARGE SCALE GENOMIC DNA]</scope>
    <source>
        <strain evidence="5 6">C31-06</strain>
    </source>
</reference>
<gene>
    <name evidence="5" type="ORF">Rhow_001318</name>
</gene>
<dbReference type="PANTHER" id="PTHR44688:SF16">
    <property type="entry name" value="DNA-BINDING TRANSCRIPTIONAL ACTIVATOR DEVR_DOSR"/>
    <property type="match status" value="1"/>
</dbReference>
<evidence type="ECO:0000313" key="5">
    <source>
        <dbReference type="EMBL" id="GCE38270.1"/>
    </source>
</evidence>
<dbReference type="InterPro" id="IPR036388">
    <property type="entry name" value="WH-like_DNA-bd_sf"/>
</dbReference>
<dbReference type="SMART" id="SM00421">
    <property type="entry name" value="HTH_LUXR"/>
    <property type="match status" value="1"/>
</dbReference>
<dbReference type="Proteomes" id="UP000287519">
    <property type="component" value="Unassembled WGS sequence"/>
</dbReference>
<dbReference type="InterPro" id="IPR016032">
    <property type="entry name" value="Sig_transdc_resp-reg_C-effctor"/>
</dbReference>
<sequence length="339" mass="36757">MEAAVEVRRTAWLAASGHASLDAVIDGLSDVFPYDEILLSRWNPDTQEHVNVISSTAASTADFIQFEQHRDPLVARMRRTRQSLWLSKLTAEQRRVSTTVQKVITPLGFAEGTTQCLYSTEGHYVGVLNIGTRSPASTLGPARHALTLLFDVLASTLTTHTPELCTPTGRTRGWEATIADDTNFCTVSAYESTSCADTAAAFPLAQITRDAVRTRRLPTTLIVPFQAQCIEVHLRRSPVGIHASCQVVDFDGPLSLRELQVLAELARGHTNQVIAQILTISPRTVATHIEHTLTKLGVPNRAAAAAYGARLGLDLAPPPVVAPIPNPVNPSNRIAELSH</sequence>
<protein>
    <submittedName>
        <fullName evidence="5">Putative transcriptional regulator</fullName>
    </submittedName>
</protein>
<evidence type="ECO:0000313" key="6">
    <source>
        <dbReference type="Proteomes" id="UP000287519"/>
    </source>
</evidence>
<dbReference type="GO" id="GO:0003677">
    <property type="term" value="F:DNA binding"/>
    <property type="evidence" value="ECO:0007669"/>
    <property type="project" value="UniProtKB-KW"/>
</dbReference>
<evidence type="ECO:0000256" key="1">
    <source>
        <dbReference type="ARBA" id="ARBA00023015"/>
    </source>
</evidence>
<dbReference type="AlphaFoldDB" id="A0A402C3S1"/>
<keyword evidence="3" id="KW-0804">Transcription</keyword>
<dbReference type="Gene3D" id="1.10.10.10">
    <property type="entry name" value="Winged helix-like DNA-binding domain superfamily/Winged helix DNA-binding domain"/>
    <property type="match status" value="1"/>
</dbReference>
<dbReference type="PANTHER" id="PTHR44688">
    <property type="entry name" value="DNA-BINDING TRANSCRIPTIONAL ACTIVATOR DEVR_DOSR"/>
    <property type="match status" value="1"/>
</dbReference>
<keyword evidence="1" id="KW-0805">Transcription regulation</keyword>
<proteinExistence type="predicted"/>
<organism evidence="5 6">
    <name type="scientific">Rhodococcus wratislaviensis</name>
    <name type="common">Tsukamurella wratislaviensis</name>
    <dbReference type="NCBI Taxonomy" id="44752"/>
    <lineage>
        <taxon>Bacteria</taxon>
        <taxon>Bacillati</taxon>
        <taxon>Actinomycetota</taxon>
        <taxon>Actinomycetes</taxon>
        <taxon>Mycobacteriales</taxon>
        <taxon>Nocardiaceae</taxon>
        <taxon>Rhodococcus</taxon>
    </lineage>
</organism>
<feature type="domain" description="HTH luxR-type" evidence="4">
    <location>
        <begin position="247"/>
        <end position="312"/>
    </location>
</feature>
<name>A0A402C3S1_RHOWR</name>
<evidence type="ECO:0000256" key="2">
    <source>
        <dbReference type="ARBA" id="ARBA00023125"/>
    </source>
</evidence>
<keyword evidence="2" id="KW-0238">DNA-binding</keyword>
<keyword evidence="6" id="KW-1185">Reference proteome</keyword>
<dbReference type="PRINTS" id="PR00038">
    <property type="entry name" value="HTHLUXR"/>
</dbReference>
<dbReference type="InterPro" id="IPR000792">
    <property type="entry name" value="Tscrpt_reg_LuxR_C"/>
</dbReference>
<dbReference type="CDD" id="cd06170">
    <property type="entry name" value="LuxR_C_like"/>
    <property type="match status" value="1"/>
</dbReference>
<dbReference type="PROSITE" id="PS00622">
    <property type="entry name" value="HTH_LUXR_1"/>
    <property type="match status" value="1"/>
</dbReference>
<dbReference type="EMBL" id="BHYM01000018">
    <property type="protein sequence ID" value="GCE38270.1"/>
    <property type="molecule type" value="Genomic_DNA"/>
</dbReference>
<evidence type="ECO:0000256" key="3">
    <source>
        <dbReference type="ARBA" id="ARBA00023163"/>
    </source>
</evidence>
<dbReference type="GO" id="GO:0006355">
    <property type="term" value="P:regulation of DNA-templated transcription"/>
    <property type="evidence" value="ECO:0007669"/>
    <property type="project" value="InterPro"/>
</dbReference>
<accession>A0A402C3S1</accession>